<dbReference type="PANTHER" id="PTHR43685">
    <property type="entry name" value="GLYCOSYLTRANSFERASE"/>
    <property type="match status" value="1"/>
</dbReference>
<proteinExistence type="predicted"/>
<dbReference type="GO" id="GO:0016740">
    <property type="term" value="F:transferase activity"/>
    <property type="evidence" value="ECO:0007669"/>
    <property type="project" value="UniProtKB-KW"/>
</dbReference>
<evidence type="ECO:0000313" key="3">
    <source>
        <dbReference type="Proteomes" id="UP000243250"/>
    </source>
</evidence>
<accession>A0A1I6IKW9</accession>
<evidence type="ECO:0000313" key="2">
    <source>
        <dbReference type="EMBL" id="SFR67334.1"/>
    </source>
</evidence>
<keyword evidence="3" id="KW-1185">Reference proteome</keyword>
<feature type="domain" description="Glycosyltransferase 2-like" evidence="1">
    <location>
        <begin position="14"/>
        <end position="133"/>
    </location>
</feature>
<dbReference type="InterPro" id="IPR029044">
    <property type="entry name" value="Nucleotide-diphossugar_trans"/>
</dbReference>
<dbReference type="PANTHER" id="PTHR43685:SF2">
    <property type="entry name" value="GLYCOSYLTRANSFERASE 2-LIKE DOMAIN-CONTAINING PROTEIN"/>
    <property type="match status" value="1"/>
</dbReference>
<dbReference type="AlphaFoldDB" id="A0A1I6IKW9"/>
<dbReference type="RefSeq" id="WP_089883039.1">
    <property type="nucleotide sequence ID" value="NZ_FOYS01000006.1"/>
</dbReference>
<gene>
    <name evidence="2" type="ORF">SAMN04488124_3349</name>
</gene>
<dbReference type="InterPro" id="IPR050834">
    <property type="entry name" value="Glycosyltransf_2"/>
</dbReference>
<protein>
    <submittedName>
        <fullName evidence="2">Glycosyltransferase involved in cell wall bisynthesis</fullName>
    </submittedName>
</protein>
<dbReference type="SUPFAM" id="SSF53448">
    <property type="entry name" value="Nucleotide-diphospho-sugar transferases"/>
    <property type="match status" value="1"/>
</dbReference>
<dbReference type="OrthoDB" id="46222at2157"/>
<dbReference type="STRING" id="555875.SAMN04488124_3349"/>
<name>A0A1I6IKW9_9EURY</name>
<evidence type="ECO:0000259" key="1">
    <source>
        <dbReference type="Pfam" id="PF00535"/>
    </source>
</evidence>
<dbReference type="EMBL" id="FOYS01000006">
    <property type="protein sequence ID" value="SFR67334.1"/>
    <property type="molecule type" value="Genomic_DNA"/>
</dbReference>
<dbReference type="CDD" id="cd00761">
    <property type="entry name" value="Glyco_tranf_GTA_type"/>
    <property type="match status" value="1"/>
</dbReference>
<dbReference type="InterPro" id="IPR001173">
    <property type="entry name" value="Glyco_trans_2-like"/>
</dbReference>
<dbReference type="Pfam" id="PF00535">
    <property type="entry name" value="Glycos_transf_2"/>
    <property type="match status" value="1"/>
</dbReference>
<dbReference type="Gene3D" id="3.90.550.10">
    <property type="entry name" value="Spore Coat Polysaccharide Biosynthesis Protein SpsA, Chain A"/>
    <property type="match status" value="1"/>
</dbReference>
<reference evidence="3" key="1">
    <citation type="submission" date="2016-10" db="EMBL/GenBank/DDBJ databases">
        <authorList>
            <person name="Varghese N."/>
            <person name="Submissions S."/>
        </authorList>
    </citation>
    <scope>NUCLEOTIDE SEQUENCE [LARGE SCALE GENOMIC DNA]</scope>
    <source>
        <strain evidence="3">CGMCC 1.8711</strain>
    </source>
</reference>
<dbReference type="Proteomes" id="UP000243250">
    <property type="component" value="Unassembled WGS sequence"/>
</dbReference>
<sequence>MRATEPSSDGPLVTVVVTTYNRPEYLRSAVETVTEQRYAPIELVVVDDCSQTPASEVLADVSPDVSSFEIVRHRENRGANAARNTGVEAATGTYVAFLDDDDRWEPEKLAKQVDRFRAADDDVGLVYVGRKGMMNGAVREVVVPDGVDGDVTKALLLENVVGTQSAAMVRADLAKETPFDERFKRWADLEWYVALSTKCDFEAVREPLVIYEHDAHNRISNDYENLLESHRLFVEKYRDLAAGYGPRFERKMLGWASFRVGSASISGGSYDVARRYFLRALRYYPVEPKFYAYAAATIGGRATHRIARSVNRLVSSGPIGTD</sequence>
<organism evidence="2 3">
    <name type="scientific">Halogeometricum limi</name>
    <dbReference type="NCBI Taxonomy" id="555875"/>
    <lineage>
        <taxon>Archaea</taxon>
        <taxon>Methanobacteriati</taxon>
        <taxon>Methanobacteriota</taxon>
        <taxon>Stenosarchaea group</taxon>
        <taxon>Halobacteria</taxon>
        <taxon>Halobacteriales</taxon>
        <taxon>Haloferacaceae</taxon>
        <taxon>Halogeometricum</taxon>
    </lineage>
</organism>
<keyword evidence="2" id="KW-0808">Transferase</keyword>